<proteinExistence type="predicted"/>
<evidence type="ECO:0000313" key="4">
    <source>
        <dbReference type="Proteomes" id="UP000254737"/>
    </source>
</evidence>
<dbReference type="AlphaFoldDB" id="A0A376GJN6"/>
<gene>
    <name evidence="3" type="ORF">NCTC13456_02360</name>
</gene>
<dbReference type="Proteomes" id="UP000254737">
    <property type="component" value="Unassembled WGS sequence"/>
</dbReference>
<feature type="chain" id="PRO_5016987672" evidence="1">
    <location>
        <begin position="18"/>
        <end position="148"/>
    </location>
</feature>
<dbReference type="Gene3D" id="3.40.30.10">
    <property type="entry name" value="Glutaredoxin"/>
    <property type="match status" value="1"/>
</dbReference>
<evidence type="ECO:0000313" key="3">
    <source>
        <dbReference type="EMBL" id="STD58736.1"/>
    </source>
</evidence>
<evidence type="ECO:0000259" key="2">
    <source>
        <dbReference type="PROSITE" id="PS51352"/>
    </source>
</evidence>
<keyword evidence="1" id="KW-0732">Signal</keyword>
<dbReference type="InterPro" id="IPR012336">
    <property type="entry name" value="Thioredoxin-like_fold"/>
</dbReference>
<organism evidence="3 4">
    <name type="scientific">Empedobacter falsenii</name>
    <dbReference type="NCBI Taxonomy" id="343874"/>
    <lineage>
        <taxon>Bacteria</taxon>
        <taxon>Pseudomonadati</taxon>
        <taxon>Bacteroidota</taxon>
        <taxon>Flavobacteriia</taxon>
        <taxon>Flavobacteriales</taxon>
        <taxon>Weeksellaceae</taxon>
        <taxon>Empedobacter</taxon>
    </lineage>
</organism>
<dbReference type="PROSITE" id="PS51352">
    <property type="entry name" value="THIOREDOXIN_2"/>
    <property type="match status" value="1"/>
</dbReference>
<feature type="signal peptide" evidence="1">
    <location>
        <begin position="1"/>
        <end position="17"/>
    </location>
</feature>
<dbReference type="EMBL" id="UFXS01000001">
    <property type="protein sequence ID" value="STD58736.1"/>
    <property type="molecule type" value="Genomic_DNA"/>
</dbReference>
<name>A0A376GJN6_9FLAO</name>
<evidence type="ECO:0000256" key="1">
    <source>
        <dbReference type="SAM" id="SignalP"/>
    </source>
</evidence>
<dbReference type="InterPro" id="IPR036249">
    <property type="entry name" value="Thioredoxin-like_sf"/>
</dbReference>
<dbReference type="InterPro" id="IPR013766">
    <property type="entry name" value="Thioredoxin_domain"/>
</dbReference>
<dbReference type="Pfam" id="PF13098">
    <property type="entry name" value="Thioredoxin_2"/>
    <property type="match status" value="1"/>
</dbReference>
<dbReference type="STRING" id="343874.GCA_000805695_02168"/>
<feature type="domain" description="Thioredoxin" evidence="2">
    <location>
        <begin position="1"/>
        <end position="142"/>
    </location>
</feature>
<dbReference type="OrthoDB" id="9811036at2"/>
<protein>
    <submittedName>
        <fullName evidence="3">Thioredoxin-related protein</fullName>
    </submittedName>
</protein>
<dbReference type="SUPFAM" id="SSF52833">
    <property type="entry name" value="Thioredoxin-like"/>
    <property type="match status" value="1"/>
</dbReference>
<dbReference type="RefSeq" id="WP_084106839.1">
    <property type="nucleotide sequence ID" value="NZ_JSYQ01000003.1"/>
</dbReference>
<reference evidence="3 4" key="1">
    <citation type="submission" date="2018-06" db="EMBL/GenBank/DDBJ databases">
        <authorList>
            <consortium name="Pathogen Informatics"/>
            <person name="Doyle S."/>
        </authorList>
    </citation>
    <scope>NUCLEOTIDE SEQUENCE [LARGE SCALE GENOMIC DNA]</scope>
    <source>
        <strain evidence="3 4">NCTC13456</strain>
    </source>
</reference>
<sequence>MKIWYFIFILSSLNLQAQISLEKFNSIFNENPKPILLYFSTNWCSYCMIQKKQLEKDDELLQILNNDIYFIEFDAETNESIIFLNKKYEPKSNKKTHPFLEEFIDKNEQISYPYWVLISKDFKIEMTYAGLIKNKPLKLLLKKYLQKP</sequence>
<accession>A0A376GJN6</accession>